<evidence type="ECO:0000313" key="5">
    <source>
        <dbReference type="EMBL" id="KAH9359705.1"/>
    </source>
</evidence>
<dbReference type="Gene3D" id="3.30.300.30">
    <property type="match status" value="1"/>
</dbReference>
<dbReference type="Pfam" id="PF13193">
    <property type="entry name" value="AMP-binding_C"/>
    <property type="match status" value="1"/>
</dbReference>
<feature type="domain" description="AMP-binding enzyme C-terminal" evidence="4">
    <location>
        <begin position="164"/>
        <end position="210"/>
    </location>
</feature>
<dbReference type="InterPro" id="IPR000873">
    <property type="entry name" value="AMP-dep_synth/lig_dom"/>
</dbReference>
<evidence type="ECO:0000259" key="3">
    <source>
        <dbReference type="Pfam" id="PF00501"/>
    </source>
</evidence>
<dbReference type="EMBL" id="JABSTR010000001">
    <property type="protein sequence ID" value="KAH9359705.1"/>
    <property type="molecule type" value="Genomic_DNA"/>
</dbReference>
<dbReference type="InterPro" id="IPR042099">
    <property type="entry name" value="ANL_N_sf"/>
</dbReference>
<organism evidence="5 6">
    <name type="scientific">Haemaphysalis longicornis</name>
    <name type="common">Bush tick</name>
    <dbReference type="NCBI Taxonomy" id="44386"/>
    <lineage>
        <taxon>Eukaryota</taxon>
        <taxon>Metazoa</taxon>
        <taxon>Ecdysozoa</taxon>
        <taxon>Arthropoda</taxon>
        <taxon>Chelicerata</taxon>
        <taxon>Arachnida</taxon>
        <taxon>Acari</taxon>
        <taxon>Parasitiformes</taxon>
        <taxon>Ixodida</taxon>
        <taxon>Ixodoidea</taxon>
        <taxon>Ixodidae</taxon>
        <taxon>Haemaphysalinae</taxon>
        <taxon>Haemaphysalis</taxon>
    </lineage>
</organism>
<dbReference type="SUPFAM" id="SSF56801">
    <property type="entry name" value="Acetyl-CoA synthetase-like"/>
    <property type="match status" value="1"/>
</dbReference>
<keyword evidence="6" id="KW-1185">Reference proteome</keyword>
<accession>A0A9J6FB98</accession>
<evidence type="ECO:0000256" key="1">
    <source>
        <dbReference type="ARBA" id="ARBA00004275"/>
    </source>
</evidence>
<gene>
    <name evidence="5" type="ORF">HPB48_019781</name>
</gene>
<dbReference type="Proteomes" id="UP000821853">
    <property type="component" value="Chromosome 1"/>
</dbReference>
<dbReference type="GO" id="GO:0016405">
    <property type="term" value="F:CoA-ligase activity"/>
    <property type="evidence" value="ECO:0007669"/>
    <property type="project" value="TreeGrafter"/>
</dbReference>
<comment type="caution">
    <text evidence="5">The sequence shown here is derived from an EMBL/GenBank/DDBJ whole genome shotgun (WGS) entry which is preliminary data.</text>
</comment>
<dbReference type="VEuPathDB" id="VectorBase:HLOH_049590"/>
<dbReference type="InterPro" id="IPR045851">
    <property type="entry name" value="AMP-bd_C_sf"/>
</dbReference>
<sequence length="251" mass="27822">MLRTNTRLEMVRKLLSGGSLVPEQLARNAVKVFPNLINFRSVYGLSEGMGINCSPGVDEINFTDVGVPSPNAELKLLSIKDGKPVGVNEHGEIFFRTPALMRGYYKKPEATAEVLDGEGWCRTGDLGYYDENYRLHYVERLKEVIKCMDNQVVPSEIELLVSSLCPGVEEICVVGLPHPEYGEVATAFVILKKDYVGKVTVDDIKNIVAGEPIYRLLLMFSSLSKYDMVHASALAKLADVNILLPSSLFTY</sequence>
<keyword evidence="2" id="KW-0576">Peroxisome</keyword>
<dbReference type="GO" id="GO:0005777">
    <property type="term" value="C:peroxisome"/>
    <property type="evidence" value="ECO:0007669"/>
    <property type="project" value="UniProtKB-SubCell"/>
</dbReference>
<dbReference type="Pfam" id="PF00501">
    <property type="entry name" value="AMP-binding"/>
    <property type="match status" value="1"/>
</dbReference>
<comment type="subcellular location">
    <subcellularLocation>
        <location evidence="1">Peroxisome</location>
    </subcellularLocation>
</comment>
<evidence type="ECO:0000313" key="6">
    <source>
        <dbReference type="Proteomes" id="UP000821853"/>
    </source>
</evidence>
<protein>
    <submittedName>
        <fullName evidence="5">Uncharacterized protein</fullName>
    </submittedName>
</protein>
<reference evidence="5 6" key="1">
    <citation type="journal article" date="2020" name="Cell">
        <title>Large-Scale Comparative Analyses of Tick Genomes Elucidate Their Genetic Diversity and Vector Capacities.</title>
        <authorList>
            <consortium name="Tick Genome and Microbiome Consortium (TIGMIC)"/>
            <person name="Jia N."/>
            <person name="Wang J."/>
            <person name="Shi W."/>
            <person name="Du L."/>
            <person name="Sun Y."/>
            <person name="Zhan W."/>
            <person name="Jiang J.F."/>
            <person name="Wang Q."/>
            <person name="Zhang B."/>
            <person name="Ji P."/>
            <person name="Bell-Sakyi L."/>
            <person name="Cui X.M."/>
            <person name="Yuan T.T."/>
            <person name="Jiang B.G."/>
            <person name="Yang W.F."/>
            <person name="Lam T.T."/>
            <person name="Chang Q.C."/>
            <person name="Ding S.J."/>
            <person name="Wang X.J."/>
            <person name="Zhu J.G."/>
            <person name="Ruan X.D."/>
            <person name="Zhao L."/>
            <person name="Wei J.T."/>
            <person name="Ye R.Z."/>
            <person name="Que T.C."/>
            <person name="Du C.H."/>
            <person name="Zhou Y.H."/>
            <person name="Cheng J.X."/>
            <person name="Dai P.F."/>
            <person name="Guo W.B."/>
            <person name="Han X.H."/>
            <person name="Huang E.J."/>
            <person name="Li L.F."/>
            <person name="Wei W."/>
            <person name="Gao Y.C."/>
            <person name="Liu J.Z."/>
            <person name="Shao H.Z."/>
            <person name="Wang X."/>
            <person name="Wang C.C."/>
            <person name="Yang T.C."/>
            <person name="Huo Q.B."/>
            <person name="Li W."/>
            <person name="Chen H.Y."/>
            <person name="Chen S.E."/>
            <person name="Zhou L.G."/>
            <person name="Ni X.B."/>
            <person name="Tian J.H."/>
            <person name="Sheng Y."/>
            <person name="Liu T."/>
            <person name="Pan Y.S."/>
            <person name="Xia L.Y."/>
            <person name="Li J."/>
            <person name="Zhao F."/>
            <person name="Cao W.C."/>
        </authorList>
    </citation>
    <scope>NUCLEOTIDE SEQUENCE [LARGE SCALE GENOMIC DNA]</scope>
    <source>
        <strain evidence="5">HaeL-2018</strain>
    </source>
</reference>
<dbReference type="OMA" id="ICDVFRC"/>
<dbReference type="OrthoDB" id="10253869at2759"/>
<dbReference type="PANTHER" id="PTHR24096:SF422">
    <property type="entry name" value="BCDNA.GH02901"/>
    <property type="match status" value="1"/>
</dbReference>
<feature type="domain" description="AMP-dependent synthetase/ligase" evidence="3">
    <location>
        <begin position="7"/>
        <end position="105"/>
    </location>
</feature>
<dbReference type="PANTHER" id="PTHR24096">
    <property type="entry name" value="LONG-CHAIN-FATTY-ACID--COA LIGASE"/>
    <property type="match status" value="1"/>
</dbReference>
<name>A0A9J6FB98_HAELO</name>
<evidence type="ECO:0000259" key="4">
    <source>
        <dbReference type="Pfam" id="PF13193"/>
    </source>
</evidence>
<proteinExistence type="predicted"/>
<dbReference type="Gene3D" id="3.40.50.12780">
    <property type="entry name" value="N-terminal domain of ligase-like"/>
    <property type="match status" value="1"/>
</dbReference>
<dbReference type="AlphaFoldDB" id="A0A9J6FB98"/>
<evidence type="ECO:0000256" key="2">
    <source>
        <dbReference type="ARBA" id="ARBA00023140"/>
    </source>
</evidence>
<dbReference type="InterPro" id="IPR025110">
    <property type="entry name" value="AMP-bd_C"/>
</dbReference>